<dbReference type="Pfam" id="PF04577">
    <property type="entry name" value="Glyco_transf_61"/>
    <property type="match status" value="1"/>
</dbReference>
<dbReference type="InterPro" id="IPR049625">
    <property type="entry name" value="Glyco_transf_61_cat"/>
</dbReference>
<reference evidence="5" key="1">
    <citation type="submission" date="2021-03" db="EMBL/GenBank/DDBJ databases">
        <title>Roseibium sp. CAU 1637 isolated from Incheon.</title>
        <authorList>
            <person name="Kim W."/>
        </authorList>
    </citation>
    <scope>NUCLEOTIDE SEQUENCE</scope>
    <source>
        <strain evidence="5">CAU 1637</strain>
    </source>
</reference>
<evidence type="ECO:0000256" key="2">
    <source>
        <dbReference type="ARBA" id="ARBA00022679"/>
    </source>
</evidence>
<evidence type="ECO:0000259" key="4">
    <source>
        <dbReference type="Pfam" id="PF04577"/>
    </source>
</evidence>
<keyword evidence="6" id="KW-1185">Reference proteome</keyword>
<protein>
    <submittedName>
        <fullName evidence="5">Glycosyltransferase family 61 protein</fullName>
    </submittedName>
</protein>
<dbReference type="EMBL" id="JAFLNF010000006">
    <property type="protein sequence ID" value="MBO0346379.1"/>
    <property type="molecule type" value="Genomic_DNA"/>
</dbReference>
<keyword evidence="2" id="KW-0808">Transferase</keyword>
<keyword evidence="1" id="KW-0328">Glycosyltransferase</keyword>
<dbReference type="PANTHER" id="PTHR20961">
    <property type="entry name" value="GLYCOSYLTRANSFERASE"/>
    <property type="match status" value="1"/>
</dbReference>
<dbReference type="GO" id="GO:0016757">
    <property type="term" value="F:glycosyltransferase activity"/>
    <property type="evidence" value="ECO:0007669"/>
    <property type="project" value="UniProtKB-KW"/>
</dbReference>
<proteinExistence type="predicted"/>
<evidence type="ECO:0000313" key="6">
    <source>
        <dbReference type="Proteomes" id="UP000664779"/>
    </source>
</evidence>
<sequence length="310" mass="35158">MPDQAKTFLREWATREDTEAVYRMVRPCTVDPKMGILFSQGRVLWGSSDQPERERNPRFFSHVKAPARRFPAAILLHHVHGDNYFHFFLYVLSKAAVADLHDVPGNVPLLVPARTAQTAFFHQAQELGVFGDRKVIVQGKQEVVEVETAYVVRAFFNHRPYYDWICQGLRAGGRPEARRRIFVLRGESAANGRQFRNQQEVNTLAVQHGFELIDPGHLSLREQADIFSEAVVIAGAHGAGLTNLIFRTGTQCHIIELFSPSMGSPHYYMLAKELGFTYQSLMTEDPRGRDFTASTQVDLAALEEAFRRLN</sequence>
<evidence type="ECO:0000256" key="1">
    <source>
        <dbReference type="ARBA" id="ARBA00022676"/>
    </source>
</evidence>
<dbReference type="Proteomes" id="UP000664779">
    <property type="component" value="Unassembled WGS sequence"/>
</dbReference>
<dbReference type="AlphaFoldDB" id="A0A939EPN0"/>
<keyword evidence="3" id="KW-0325">Glycoprotein</keyword>
<gene>
    <name evidence="5" type="ORF">J0X15_14185</name>
</gene>
<dbReference type="InterPro" id="IPR007657">
    <property type="entry name" value="Glycosyltransferase_61"/>
</dbReference>
<evidence type="ECO:0000313" key="5">
    <source>
        <dbReference type="EMBL" id="MBO0346379.1"/>
    </source>
</evidence>
<accession>A0A939EPN0</accession>
<name>A0A939EPN0_9HYPH</name>
<feature type="domain" description="Glycosyltransferase 61 catalytic" evidence="4">
    <location>
        <begin position="84"/>
        <end position="246"/>
    </location>
</feature>
<comment type="caution">
    <text evidence="5">The sequence shown here is derived from an EMBL/GenBank/DDBJ whole genome shotgun (WGS) entry which is preliminary data.</text>
</comment>
<organism evidence="5 6">
    <name type="scientific">Roseibium limicola</name>
    <dbReference type="NCBI Taxonomy" id="2816037"/>
    <lineage>
        <taxon>Bacteria</taxon>
        <taxon>Pseudomonadati</taxon>
        <taxon>Pseudomonadota</taxon>
        <taxon>Alphaproteobacteria</taxon>
        <taxon>Hyphomicrobiales</taxon>
        <taxon>Stappiaceae</taxon>
        <taxon>Roseibium</taxon>
    </lineage>
</organism>
<evidence type="ECO:0000256" key="3">
    <source>
        <dbReference type="ARBA" id="ARBA00023180"/>
    </source>
</evidence>